<dbReference type="EMBL" id="CM000781">
    <property type="protein sequence ID" value="AQK73914.1"/>
    <property type="molecule type" value="Genomic_DNA"/>
</dbReference>
<protein>
    <submittedName>
        <fullName evidence="1">General transcription factor 2-related zinc finger protein</fullName>
    </submittedName>
</protein>
<dbReference type="PANTHER" id="PTHR45749:SF35">
    <property type="entry name" value="AC-LIKE TRANSPOSASE-RELATED"/>
    <property type="match status" value="1"/>
</dbReference>
<evidence type="ECO:0000313" key="1">
    <source>
        <dbReference type="EMBL" id="AQK73914.1"/>
    </source>
</evidence>
<dbReference type="PANTHER" id="PTHR45749">
    <property type="match status" value="1"/>
</dbReference>
<reference evidence="1" key="1">
    <citation type="submission" date="2015-12" db="EMBL/GenBank/DDBJ databases">
        <title>Update maize B73 reference genome by single molecule sequencing technologies.</title>
        <authorList>
            <consortium name="Maize Genome Sequencing Project"/>
            <person name="Ware D."/>
        </authorList>
    </citation>
    <scope>NUCLEOTIDE SEQUENCE</scope>
    <source>
        <tissue evidence="1">Seedling</tissue>
    </source>
</reference>
<accession>A0A1D6HH79</accession>
<dbReference type="AlphaFoldDB" id="A0A1D6HH79"/>
<dbReference type="InParanoid" id="A0A1D6HH79"/>
<name>A0A1D6HH79_MAIZE</name>
<dbReference type="STRING" id="4577.A0A1D6HH79"/>
<gene>
    <name evidence="1" type="ORF">ZEAMMB73_Zm00001d017747</name>
</gene>
<sequence length="191" mass="22580">MQTEIDIEATPNNDVINDTINDETEADNNVEIEDIIIDADDSFQPDIFDPRYWDSLDSKQIDILAQKGPRRDLSIQKGQRDKYSRRFSSLFYNRILPNGELCDRDWLVYSKELDRVFCFGCKLFPKGHRKAERSFSKLKLLKSYLRSTMIQQRLTDLATIALESELLDKIEYDHIVEEFISRNTRRMKLFK</sequence>
<organism evidence="1">
    <name type="scientific">Zea mays</name>
    <name type="common">Maize</name>
    <dbReference type="NCBI Taxonomy" id="4577"/>
    <lineage>
        <taxon>Eukaryota</taxon>
        <taxon>Viridiplantae</taxon>
        <taxon>Streptophyta</taxon>
        <taxon>Embryophyta</taxon>
        <taxon>Tracheophyta</taxon>
        <taxon>Spermatophyta</taxon>
        <taxon>Magnoliopsida</taxon>
        <taxon>Liliopsida</taxon>
        <taxon>Poales</taxon>
        <taxon>Poaceae</taxon>
        <taxon>PACMAD clade</taxon>
        <taxon>Panicoideae</taxon>
        <taxon>Andropogonodae</taxon>
        <taxon>Andropogoneae</taxon>
        <taxon>Tripsacinae</taxon>
        <taxon>Zea</taxon>
    </lineage>
</organism>
<proteinExistence type="predicted"/>